<dbReference type="AlphaFoldDB" id="A0A0F9CUU5"/>
<accession>A0A0F9CUU5</accession>
<sequence length="21" mass="2701">ERAVRGYRLLYDYYSKTYKKK</sequence>
<dbReference type="EMBL" id="LAZR01031697">
    <property type="protein sequence ID" value="KKL52979.1"/>
    <property type="molecule type" value="Genomic_DNA"/>
</dbReference>
<organism evidence="1">
    <name type="scientific">marine sediment metagenome</name>
    <dbReference type="NCBI Taxonomy" id="412755"/>
    <lineage>
        <taxon>unclassified sequences</taxon>
        <taxon>metagenomes</taxon>
        <taxon>ecological metagenomes</taxon>
    </lineage>
</organism>
<comment type="caution">
    <text evidence="1">The sequence shown here is derived from an EMBL/GenBank/DDBJ whole genome shotgun (WGS) entry which is preliminary data.</text>
</comment>
<proteinExistence type="predicted"/>
<evidence type="ECO:0000313" key="1">
    <source>
        <dbReference type="EMBL" id="KKL52979.1"/>
    </source>
</evidence>
<gene>
    <name evidence="1" type="ORF">LCGC14_2280010</name>
</gene>
<name>A0A0F9CUU5_9ZZZZ</name>
<protein>
    <submittedName>
        <fullName evidence="1">Uncharacterized protein</fullName>
    </submittedName>
</protein>
<reference evidence="1" key="1">
    <citation type="journal article" date="2015" name="Nature">
        <title>Complex archaea that bridge the gap between prokaryotes and eukaryotes.</title>
        <authorList>
            <person name="Spang A."/>
            <person name="Saw J.H."/>
            <person name="Jorgensen S.L."/>
            <person name="Zaremba-Niedzwiedzka K."/>
            <person name="Martijn J."/>
            <person name="Lind A.E."/>
            <person name="van Eijk R."/>
            <person name="Schleper C."/>
            <person name="Guy L."/>
            <person name="Ettema T.J."/>
        </authorList>
    </citation>
    <scope>NUCLEOTIDE SEQUENCE</scope>
</reference>
<feature type="non-terminal residue" evidence="1">
    <location>
        <position position="1"/>
    </location>
</feature>